<feature type="transmembrane region" description="Helical" evidence="6">
    <location>
        <begin position="180"/>
        <end position="203"/>
    </location>
</feature>
<feature type="non-terminal residue" evidence="9">
    <location>
        <position position="1"/>
    </location>
</feature>
<evidence type="ECO:0000256" key="2">
    <source>
        <dbReference type="ARBA" id="ARBA00022475"/>
    </source>
</evidence>
<dbReference type="GO" id="GO:0005886">
    <property type="term" value="C:plasma membrane"/>
    <property type="evidence" value="ECO:0007669"/>
    <property type="project" value="UniProtKB-SubCell"/>
</dbReference>
<keyword evidence="5 6" id="KW-0472">Membrane</keyword>
<dbReference type="InterPro" id="IPR025857">
    <property type="entry name" value="MacB_PCD"/>
</dbReference>
<reference evidence="9" key="1">
    <citation type="submission" date="2013-08" db="EMBL/GenBank/DDBJ databases">
        <authorList>
            <person name="Mendez C."/>
            <person name="Richter M."/>
            <person name="Ferrer M."/>
            <person name="Sanchez J."/>
        </authorList>
    </citation>
    <scope>NUCLEOTIDE SEQUENCE</scope>
</reference>
<sequence>YVLDAVRSIPGVDYAVPLYVGAGLVRLHDGTYQPATVIGLDDATLFGRPELLDGHTLDIYGNNAFFVVRDANYAKLDSPKMGTTFEINDRRGVVAGIAHVSVGSLFGLPTLYTTYSRATQDLPSTRYEMSFILAQPKSAAAIPAIKRAVAQLGYLALTDQEFTTRNDRFYEFQTAMGTNILIMTLISFIVGLSIAGETFYMFVLDNLERFAALKAIGARSSELVAMIFYQSLVVSFLGFGFGVLLASALVAFGKLRIPNYA</sequence>
<keyword evidence="2" id="KW-1003">Cell membrane</keyword>
<keyword evidence="3 6" id="KW-0812">Transmembrane</keyword>
<feature type="domain" description="ABC3 transporter permease C-terminal" evidence="7">
    <location>
        <begin position="182"/>
        <end position="250"/>
    </location>
</feature>
<evidence type="ECO:0000256" key="6">
    <source>
        <dbReference type="SAM" id="Phobius"/>
    </source>
</evidence>
<evidence type="ECO:0000259" key="8">
    <source>
        <dbReference type="Pfam" id="PF12704"/>
    </source>
</evidence>
<reference evidence="9" key="2">
    <citation type="journal article" date="2014" name="ISME J.">
        <title>Microbial stratification in low pH oxic and suboxic macroscopic growths along an acid mine drainage.</title>
        <authorList>
            <person name="Mendez-Garcia C."/>
            <person name="Mesa V."/>
            <person name="Sprenger R.R."/>
            <person name="Richter M."/>
            <person name="Diez M.S."/>
            <person name="Solano J."/>
            <person name="Bargiela R."/>
            <person name="Golyshina O.V."/>
            <person name="Manteca A."/>
            <person name="Ramos J.L."/>
            <person name="Gallego J.R."/>
            <person name="Llorente I."/>
            <person name="Martins Dos Santos V.A."/>
            <person name="Jensen O.N."/>
            <person name="Pelaez A.I."/>
            <person name="Sanchez J."/>
            <person name="Ferrer M."/>
        </authorList>
    </citation>
    <scope>NUCLEOTIDE SEQUENCE</scope>
</reference>
<evidence type="ECO:0000259" key="7">
    <source>
        <dbReference type="Pfam" id="PF02687"/>
    </source>
</evidence>
<dbReference type="InterPro" id="IPR051125">
    <property type="entry name" value="ABC-4/HrtB_transporter"/>
</dbReference>
<feature type="domain" description="MacB-like periplasmic core" evidence="8">
    <location>
        <begin position="5"/>
        <end position="151"/>
    </location>
</feature>
<evidence type="ECO:0000256" key="5">
    <source>
        <dbReference type="ARBA" id="ARBA00023136"/>
    </source>
</evidence>
<gene>
    <name evidence="9" type="ORF">B1A_15655</name>
</gene>
<protein>
    <submittedName>
        <fullName evidence="9">ABC transporter, permease protein</fullName>
    </submittedName>
</protein>
<comment type="subcellular location">
    <subcellularLocation>
        <location evidence="1">Cell membrane</location>
        <topology evidence="1">Multi-pass membrane protein</topology>
    </subcellularLocation>
</comment>
<accession>T1AQP6</accession>
<dbReference type="Pfam" id="PF12704">
    <property type="entry name" value="MacB_PCD"/>
    <property type="match status" value="1"/>
</dbReference>
<dbReference type="PANTHER" id="PTHR43738">
    <property type="entry name" value="ABC TRANSPORTER, MEMBRANE PROTEIN"/>
    <property type="match status" value="1"/>
</dbReference>
<proteinExistence type="predicted"/>
<comment type="caution">
    <text evidence="9">The sequence shown here is derived from an EMBL/GenBank/DDBJ whole genome shotgun (WGS) entry which is preliminary data.</text>
</comment>
<evidence type="ECO:0000256" key="3">
    <source>
        <dbReference type="ARBA" id="ARBA00022692"/>
    </source>
</evidence>
<feature type="transmembrane region" description="Helical" evidence="6">
    <location>
        <begin position="223"/>
        <end position="252"/>
    </location>
</feature>
<dbReference type="AlphaFoldDB" id="T1AQP6"/>
<feature type="non-terminal residue" evidence="9">
    <location>
        <position position="261"/>
    </location>
</feature>
<name>T1AQP6_9ZZZZ</name>
<evidence type="ECO:0000256" key="4">
    <source>
        <dbReference type="ARBA" id="ARBA00022989"/>
    </source>
</evidence>
<evidence type="ECO:0000313" key="9">
    <source>
        <dbReference type="EMBL" id="EQD43044.1"/>
    </source>
</evidence>
<organism evidence="9">
    <name type="scientific">mine drainage metagenome</name>
    <dbReference type="NCBI Taxonomy" id="410659"/>
    <lineage>
        <taxon>unclassified sequences</taxon>
        <taxon>metagenomes</taxon>
        <taxon>ecological metagenomes</taxon>
    </lineage>
</organism>
<dbReference type="Pfam" id="PF02687">
    <property type="entry name" value="FtsX"/>
    <property type="match status" value="1"/>
</dbReference>
<dbReference type="EMBL" id="AUZX01011489">
    <property type="protein sequence ID" value="EQD43044.1"/>
    <property type="molecule type" value="Genomic_DNA"/>
</dbReference>
<dbReference type="PANTHER" id="PTHR43738:SF2">
    <property type="entry name" value="ABC TRANSPORTER PERMEASE"/>
    <property type="match status" value="1"/>
</dbReference>
<evidence type="ECO:0000256" key="1">
    <source>
        <dbReference type="ARBA" id="ARBA00004651"/>
    </source>
</evidence>
<dbReference type="InterPro" id="IPR003838">
    <property type="entry name" value="ABC3_permease_C"/>
</dbReference>
<keyword evidence="4 6" id="KW-1133">Transmembrane helix</keyword>